<reference evidence="2 3" key="1">
    <citation type="submission" date="2024-01" db="EMBL/GenBank/DDBJ databases">
        <title>The genomes of 5 underutilized Papilionoideae crops provide insights into root nodulation and disease resistanc.</title>
        <authorList>
            <person name="Jiang F."/>
        </authorList>
    </citation>
    <scope>NUCLEOTIDE SEQUENCE [LARGE SCALE GENOMIC DNA]</scope>
    <source>
        <strain evidence="2">DUOXIRENSHENG_FW03</strain>
        <tissue evidence="2">Leaves</tissue>
    </source>
</reference>
<sequence>MVTAASIDSVMWPNLSFLNMMLINNCLAHLKVFFILCRETLLLSLRKVAHPLGVVHVECDQQLDSGFNYLRAMEPPNPVGDGYYCIHNRVIHLEVNILQHQRVVRSTSKFLFKANGRKYKTSQIQLLNVTSIAYLSTALRQGYPLNTKTTNRAQILKARLLPQT</sequence>
<dbReference type="Proteomes" id="UP001386955">
    <property type="component" value="Unassembled WGS sequence"/>
</dbReference>
<evidence type="ECO:0000313" key="2">
    <source>
        <dbReference type="EMBL" id="KAK7380226.1"/>
    </source>
</evidence>
<accession>A0AAN9RP79</accession>
<comment type="caution">
    <text evidence="2">The sequence shown here is derived from an EMBL/GenBank/DDBJ whole genome shotgun (WGS) entry which is preliminary data.</text>
</comment>
<keyword evidence="1" id="KW-1133">Transmembrane helix</keyword>
<name>A0AAN9RP79_PSOTE</name>
<feature type="transmembrane region" description="Helical" evidence="1">
    <location>
        <begin position="17"/>
        <end position="37"/>
    </location>
</feature>
<dbReference type="EMBL" id="JAYMYS010000009">
    <property type="protein sequence ID" value="KAK7380226.1"/>
    <property type="molecule type" value="Genomic_DNA"/>
</dbReference>
<organism evidence="2 3">
    <name type="scientific">Psophocarpus tetragonolobus</name>
    <name type="common">Winged bean</name>
    <name type="synonym">Dolichos tetragonolobus</name>
    <dbReference type="NCBI Taxonomy" id="3891"/>
    <lineage>
        <taxon>Eukaryota</taxon>
        <taxon>Viridiplantae</taxon>
        <taxon>Streptophyta</taxon>
        <taxon>Embryophyta</taxon>
        <taxon>Tracheophyta</taxon>
        <taxon>Spermatophyta</taxon>
        <taxon>Magnoliopsida</taxon>
        <taxon>eudicotyledons</taxon>
        <taxon>Gunneridae</taxon>
        <taxon>Pentapetalae</taxon>
        <taxon>rosids</taxon>
        <taxon>fabids</taxon>
        <taxon>Fabales</taxon>
        <taxon>Fabaceae</taxon>
        <taxon>Papilionoideae</taxon>
        <taxon>50 kb inversion clade</taxon>
        <taxon>NPAAA clade</taxon>
        <taxon>indigoferoid/millettioid clade</taxon>
        <taxon>Phaseoleae</taxon>
        <taxon>Psophocarpus</taxon>
    </lineage>
</organism>
<dbReference type="AlphaFoldDB" id="A0AAN9RP79"/>
<keyword evidence="1" id="KW-0812">Transmembrane</keyword>
<gene>
    <name evidence="2" type="ORF">VNO78_32731</name>
</gene>
<evidence type="ECO:0000313" key="3">
    <source>
        <dbReference type="Proteomes" id="UP001386955"/>
    </source>
</evidence>
<protein>
    <submittedName>
        <fullName evidence="2">Uncharacterized protein</fullName>
    </submittedName>
</protein>
<keyword evidence="1" id="KW-0472">Membrane</keyword>
<evidence type="ECO:0000256" key="1">
    <source>
        <dbReference type="SAM" id="Phobius"/>
    </source>
</evidence>
<keyword evidence="3" id="KW-1185">Reference proteome</keyword>
<proteinExistence type="predicted"/>